<keyword evidence="2" id="KW-0645">Protease</keyword>
<dbReference type="STRING" id="35722.A0A0B7NEH7"/>
<dbReference type="InterPro" id="IPR042266">
    <property type="entry name" value="PPPDE_sf"/>
</dbReference>
<evidence type="ECO:0008006" key="9">
    <source>
        <dbReference type="Google" id="ProtNLM"/>
    </source>
</evidence>
<dbReference type="InterPro" id="IPR008580">
    <property type="entry name" value="PPPDE_dom"/>
</dbReference>
<dbReference type="PANTHER" id="PTHR12378">
    <property type="entry name" value="DESUMOYLATING ISOPEPTIDASE"/>
    <property type="match status" value="1"/>
</dbReference>
<evidence type="ECO:0000313" key="7">
    <source>
        <dbReference type="EMBL" id="CEP13775.1"/>
    </source>
</evidence>
<organism evidence="7 8">
    <name type="scientific">Parasitella parasitica</name>
    <dbReference type="NCBI Taxonomy" id="35722"/>
    <lineage>
        <taxon>Eukaryota</taxon>
        <taxon>Fungi</taxon>
        <taxon>Fungi incertae sedis</taxon>
        <taxon>Mucoromycota</taxon>
        <taxon>Mucoromycotina</taxon>
        <taxon>Mucoromycetes</taxon>
        <taxon>Mucorales</taxon>
        <taxon>Mucorineae</taxon>
        <taxon>Mucoraceae</taxon>
        <taxon>Parasitella</taxon>
    </lineage>
</organism>
<feature type="domain" description="PPPDE" evidence="6">
    <location>
        <begin position="3"/>
        <end position="143"/>
    </location>
</feature>
<dbReference type="AlphaFoldDB" id="A0A0B7NEH7"/>
<evidence type="ECO:0000256" key="2">
    <source>
        <dbReference type="ARBA" id="ARBA00022670"/>
    </source>
</evidence>
<dbReference type="Pfam" id="PF05903">
    <property type="entry name" value="Peptidase_C97"/>
    <property type="match status" value="1"/>
</dbReference>
<dbReference type="GO" id="GO:0008233">
    <property type="term" value="F:peptidase activity"/>
    <property type="evidence" value="ECO:0007669"/>
    <property type="project" value="UniProtKB-KW"/>
</dbReference>
<proteinExistence type="inferred from homology"/>
<dbReference type="GO" id="GO:0006508">
    <property type="term" value="P:proteolysis"/>
    <property type="evidence" value="ECO:0007669"/>
    <property type="project" value="UniProtKB-KW"/>
</dbReference>
<feature type="domain" description="PUL" evidence="5">
    <location>
        <begin position="315"/>
        <end position="601"/>
    </location>
</feature>
<accession>A0A0B7NEH7</accession>
<name>A0A0B7NEH7_9FUNG</name>
<evidence type="ECO:0000256" key="1">
    <source>
        <dbReference type="ARBA" id="ARBA00008140"/>
    </source>
</evidence>
<dbReference type="InterPro" id="IPR013766">
    <property type="entry name" value="Thioredoxin_domain"/>
</dbReference>
<gene>
    <name evidence="7" type="primary">PARPA_07909.1 scaffold 31073</name>
</gene>
<evidence type="ECO:0000256" key="3">
    <source>
        <dbReference type="ARBA" id="ARBA00022801"/>
    </source>
</evidence>
<dbReference type="SUPFAM" id="SSF52833">
    <property type="entry name" value="Thioredoxin-like"/>
    <property type="match status" value="1"/>
</dbReference>
<dbReference type="Proteomes" id="UP000054107">
    <property type="component" value="Unassembled WGS sequence"/>
</dbReference>
<evidence type="ECO:0000313" key="8">
    <source>
        <dbReference type="Proteomes" id="UP000054107"/>
    </source>
</evidence>
<dbReference type="InterPro" id="IPR011989">
    <property type="entry name" value="ARM-like"/>
</dbReference>
<dbReference type="SMART" id="SM01179">
    <property type="entry name" value="DUF862"/>
    <property type="match status" value="1"/>
</dbReference>
<dbReference type="Pfam" id="PF08324">
    <property type="entry name" value="PUL"/>
    <property type="match status" value="1"/>
</dbReference>
<reference evidence="7 8" key="1">
    <citation type="submission" date="2014-09" db="EMBL/GenBank/DDBJ databases">
        <authorList>
            <person name="Ellenberger Sabrina"/>
        </authorList>
    </citation>
    <scope>NUCLEOTIDE SEQUENCE [LARGE SCALE GENOMIC DNA]</scope>
    <source>
        <strain evidence="7 8">CBS 412.66</strain>
    </source>
</reference>
<dbReference type="Pfam" id="PF00085">
    <property type="entry name" value="Thioredoxin"/>
    <property type="match status" value="1"/>
</dbReference>
<dbReference type="Gene3D" id="1.25.10.10">
    <property type="entry name" value="Leucine-rich Repeat Variant"/>
    <property type="match status" value="1"/>
</dbReference>
<dbReference type="Gene3D" id="3.40.30.10">
    <property type="entry name" value="Glutaredoxin"/>
    <property type="match status" value="1"/>
</dbReference>
<evidence type="ECO:0000259" key="4">
    <source>
        <dbReference type="PROSITE" id="PS51352"/>
    </source>
</evidence>
<comment type="similarity">
    <text evidence="1">Belongs to the DeSI family.</text>
</comment>
<sequence>MPETVKLYVYDLSQGMARSMSMQLTGKQIDGIWHTSVVVFGQEFYFGQGIMASKPGTTHHGRPLQMIDIGETFLPLEVVVEYIDSLRSVYTAEKYHLLDFNCNTFSNELCQFLCGKTIPNHITDLPTEFLDTPFGQSILPMIENMFGQSKLTSGSNNSKLTTPQPSAEVASLVQGMSSAATSAAPTTVNPVQIAHTAAVVDGFISSYKAVIVFFTSASCPPCKVIKPDFITLIQEKNSANKQIKILGVIMDTSLALDAAKYRISVTPTFQLFLNGQKYSEFKGANYAELKSQVDILLFEAFPPHPHRKILLRTIVDQPNVPILYTLPGKWDMIYAKLNTFLEKENITLDAGQKSIFDQSKRFLEKTNSTLNMDQWKTFVDSLLQKLSVDQLFPLFDIFRSLLISETVSDFYVNDPSQIVTIMEIASNNKALAKATWLMILKIACNIFANTTLSTIQFTSNLTTSHRAQLSQLLVSSLLASNAQVRQAAASLAYNCSTCIAIERLEKEKGTFSGMAEQEDDDWEVELASAIINALSKETDEEITHRLLAAIGKFVFLAPKDTSSVADLLSALDINSVIEEKKATKVISSSKVLGLARDICEMIKQQ</sequence>
<dbReference type="PANTHER" id="PTHR12378:SF7">
    <property type="entry name" value="DESUMOYLATING ISOPEPTIDASE 1"/>
    <property type="match status" value="1"/>
</dbReference>
<dbReference type="PROSITE" id="PS51352">
    <property type="entry name" value="THIOREDOXIN_2"/>
    <property type="match status" value="1"/>
</dbReference>
<keyword evidence="3" id="KW-0378">Hydrolase</keyword>
<dbReference type="OrthoDB" id="21221at2759"/>
<protein>
    <recommendedName>
        <fullName evidence="9">PPPDE domain-containing protein</fullName>
    </recommendedName>
</protein>
<dbReference type="CDD" id="cd02947">
    <property type="entry name" value="TRX_family"/>
    <property type="match status" value="1"/>
</dbReference>
<dbReference type="Gene3D" id="3.90.1720.30">
    <property type="entry name" value="PPPDE domains"/>
    <property type="match status" value="1"/>
</dbReference>
<dbReference type="PROSITE" id="PS51858">
    <property type="entry name" value="PPPDE"/>
    <property type="match status" value="1"/>
</dbReference>
<feature type="domain" description="Thioredoxin" evidence="4">
    <location>
        <begin position="158"/>
        <end position="298"/>
    </location>
</feature>
<evidence type="ECO:0000259" key="6">
    <source>
        <dbReference type="PROSITE" id="PS51858"/>
    </source>
</evidence>
<dbReference type="InterPro" id="IPR013535">
    <property type="entry name" value="PUL_dom"/>
</dbReference>
<keyword evidence="8" id="KW-1185">Reference proteome</keyword>
<dbReference type="InterPro" id="IPR036249">
    <property type="entry name" value="Thioredoxin-like_sf"/>
</dbReference>
<dbReference type="GO" id="GO:0070646">
    <property type="term" value="P:protein modification by small protein removal"/>
    <property type="evidence" value="ECO:0007669"/>
    <property type="project" value="TreeGrafter"/>
</dbReference>
<evidence type="ECO:0000259" key="5">
    <source>
        <dbReference type="PROSITE" id="PS51396"/>
    </source>
</evidence>
<dbReference type="PROSITE" id="PS51396">
    <property type="entry name" value="PUL"/>
    <property type="match status" value="1"/>
</dbReference>
<dbReference type="EMBL" id="LN730558">
    <property type="protein sequence ID" value="CEP13775.1"/>
    <property type="molecule type" value="Genomic_DNA"/>
</dbReference>